<evidence type="ECO:0000313" key="1">
    <source>
        <dbReference type="EMBL" id="KAH9287564.1"/>
    </source>
</evidence>
<dbReference type="EMBL" id="JAHRHJ020003813">
    <property type="protein sequence ID" value="KAH9287564.1"/>
    <property type="molecule type" value="Genomic_DNA"/>
</dbReference>
<name>A0AA38BXA8_TAXCH</name>
<comment type="caution">
    <text evidence="1">The sequence shown here is derived from an EMBL/GenBank/DDBJ whole genome shotgun (WGS) entry which is preliminary data.</text>
</comment>
<gene>
    <name evidence="1" type="ORF">KI387_031681</name>
</gene>
<protein>
    <submittedName>
        <fullName evidence="1">Uncharacterized protein</fullName>
    </submittedName>
</protein>
<reference evidence="1 2" key="1">
    <citation type="journal article" date="2021" name="Nat. Plants">
        <title>The Taxus genome provides insights into paclitaxel biosynthesis.</title>
        <authorList>
            <person name="Xiong X."/>
            <person name="Gou J."/>
            <person name="Liao Q."/>
            <person name="Li Y."/>
            <person name="Zhou Q."/>
            <person name="Bi G."/>
            <person name="Li C."/>
            <person name="Du R."/>
            <person name="Wang X."/>
            <person name="Sun T."/>
            <person name="Guo L."/>
            <person name="Liang H."/>
            <person name="Lu P."/>
            <person name="Wu Y."/>
            <person name="Zhang Z."/>
            <person name="Ro D.K."/>
            <person name="Shang Y."/>
            <person name="Huang S."/>
            <person name="Yan J."/>
        </authorList>
    </citation>
    <scope>NUCLEOTIDE SEQUENCE [LARGE SCALE GENOMIC DNA]</scope>
    <source>
        <strain evidence="1">Ta-2019</strain>
    </source>
</reference>
<proteinExistence type="predicted"/>
<organism evidence="1 2">
    <name type="scientific">Taxus chinensis</name>
    <name type="common">Chinese yew</name>
    <name type="synonym">Taxus wallichiana var. chinensis</name>
    <dbReference type="NCBI Taxonomy" id="29808"/>
    <lineage>
        <taxon>Eukaryota</taxon>
        <taxon>Viridiplantae</taxon>
        <taxon>Streptophyta</taxon>
        <taxon>Embryophyta</taxon>
        <taxon>Tracheophyta</taxon>
        <taxon>Spermatophyta</taxon>
        <taxon>Pinopsida</taxon>
        <taxon>Pinidae</taxon>
        <taxon>Conifers II</taxon>
        <taxon>Cupressales</taxon>
        <taxon>Taxaceae</taxon>
        <taxon>Taxus</taxon>
    </lineage>
</organism>
<evidence type="ECO:0000313" key="2">
    <source>
        <dbReference type="Proteomes" id="UP000824469"/>
    </source>
</evidence>
<sequence>IIEVAEREEKIIVKALVDQELECSTNIVLEEGEENTDKEHGSMGGGPTLIVSFPKGSCSSRRALDIEQRQVMGYINDSRKVLHTWFQNMVPTERILAMRSFEKEGAYPGMKNMLSWAFESHIDGLDFKVCQEPIIIVLESKGVNPLVNAQELLDEQVYNVLNKVMVKIKDKLFTCNDKIRVLEEKLGKREEEL</sequence>
<keyword evidence="2" id="KW-1185">Reference proteome</keyword>
<feature type="non-terminal residue" evidence="1">
    <location>
        <position position="193"/>
    </location>
</feature>
<feature type="non-terminal residue" evidence="1">
    <location>
        <position position="1"/>
    </location>
</feature>
<accession>A0AA38BXA8</accession>
<dbReference type="Proteomes" id="UP000824469">
    <property type="component" value="Unassembled WGS sequence"/>
</dbReference>
<dbReference type="AlphaFoldDB" id="A0AA38BXA8"/>